<dbReference type="Proteomes" id="UP000593566">
    <property type="component" value="Unassembled WGS sequence"/>
</dbReference>
<protein>
    <submittedName>
        <fullName evidence="1">Uncharacterized protein</fullName>
    </submittedName>
</protein>
<sequence>MQLQEQTGLTTLSSTFHRFIELPVEIRLLVYNELMVQNIDLYRPTCDFCPAHRTSFTYYANLVYAEILRTSKQVYTETLPILYSKNTVHMKCLECENMDHPPLWACLNEPNHITTELIEHFYSHVKDIAIAYRIIEYEPYDRIIEFPVEWPTIEHDILERYENTEHISLRVRLCYTSDATFDLVRRSCKSTSECVQDYNSVLAEHRAYLADYDDHRSLLAALKETCDAVVLSHAQGHLEDTAFAVQRIRWKPLSEDAKEVVLCLGREKNSANDKLI</sequence>
<dbReference type="RefSeq" id="XP_037155867.1">
    <property type="nucleotide sequence ID" value="XM_037298531.1"/>
</dbReference>
<gene>
    <name evidence="1" type="ORF">HO133_007661</name>
</gene>
<dbReference type="EMBL" id="JACCJB010000004">
    <property type="protein sequence ID" value="KAF6227933.1"/>
    <property type="molecule type" value="Genomic_DNA"/>
</dbReference>
<dbReference type="GeneID" id="59336058"/>
<accession>A0A8H6CQY4</accession>
<evidence type="ECO:0000313" key="1">
    <source>
        <dbReference type="EMBL" id="KAF6227933.1"/>
    </source>
</evidence>
<comment type="caution">
    <text evidence="1">The sequence shown here is derived from an EMBL/GenBank/DDBJ whole genome shotgun (WGS) entry which is preliminary data.</text>
</comment>
<reference evidence="1 2" key="1">
    <citation type="journal article" date="2020" name="Genomics">
        <title>Complete, high-quality genomes from long-read metagenomic sequencing of two wolf lichen thalli reveals enigmatic genome architecture.</title>
        <authorList>
            <person name="McKenzie S.K."/>
            <person name="Walston R.F."/>
            <person name="Allen J.L."/>
        </authorList>
    </citation>
    <scope>NUCLEOTIDE SEQUENCE [LARGE SCALE GENOMIC DNA]</scope>
    <source>
        <strain evidence="1">WasteWater1</strain>
    </source>
</reference>
<organism evidence="1 2">
    <name type="scientific">Letharia lupina</name>
    <dbReference type="NCBI Taxonomy" id="560253"/>
    <lineage>
        <taxon>Eukaryota</taxon>
        <taxon>Fungi</taxon>
        <taxon>Dikarya</taxon>
        <taxon>Ascomycota</taxon>
        <taxon>Pezizomycotina</taxon>
        <taxon>Lecanoromycetes</taxon>
        <taxon>OSLEUM clade</taxon>
        <taxon>Lecanoromycetidae</taxon>
        <taxon>Lecanorales</taxon>
        <taxon>Lecanorineae</taxon>
        <taxon>Parmeliaceae</taxon>
        <taxon>Letharia</taxon>
    </lineage>
</organism>
<keyword evidence="2" id="KW-1185">Reference proteome</keyword>
<dbReference type="AlphaFoldDB" id="A0A8H6CQY4"/>
<name>A0A8H6CQY4_9LECA</name>
<proteinExistence type="predicted"/>
<evidence type="ECO:0000313" key="2">
    <source>
        <dbReference type="Proteomes" id="UP000593566"/>
    </source>
</evidence>